<dbReference type="AlphaFoldDB" id="A0A392TVQ4"/>
<dbReference type="EMBL" id="LXQA010667182">
    <property type="protein sequence ID" value="MCI64978.1"/>
    <property type="molecule type" value="Genomic_DNA"/>
</dbReference>
<sequence length="40" mass="4523">MHQSLGAPRSNQSLFSLAVKQNMLQDHWLLVKPIGCSHYS</sequence>
<protein>
    <submittedName>
        <fullName evidence="1">Uncharacterized protein</fullName>
    </submittedName>
</protein>
<organism evidence="1 2">
    <name type="scientific">Trifolium medium</name>
    <dbReference type="NCBI Taxonomy" id="97028"/>
    <lineage>
        <taxon>Eukaryota</taxon>
        <taxon>Viridiplantae</taxon>
        <taxon>Streptophyta</taxon>
        <taxon>Embryophyta</taxon>
        <taxon>Tracheophyta</taxon>
        <taxon>Spermatophyta</taxon>
        <taxon>Magnoliopsida</taxon>
        <taxon>eudicotyledons</taxon>
        <taxon>Gunneridae</taxon>
        <taxon>Pentapetalae</taxon>
        <taxon>rosids</taxon>
        <taxon>fabids</taxon>
        <taxon>Fabales</taxon>
        <taxon>Fabaceae</taxon>
        <taxon>Papilionoideae</taxon>
        <taxon>50 kb inversion clade</taxon>
        <taxon>NPAAA clade</taxon>
        <taxon>Hologalegina</taxon>
        <taxon>IRL clade</taxon>
        <taxon>Trifolieae</taxon>
        <taxon>Trifolium</taxon>
    </lineage>
</organism>
<name>A0A392TVQ4_9FABA</name>
<reference evidence="1 2" key="1">
    <citation type="journal article" date="2018" name="Front. Plant Sci.">
        <title>Red Clover (Trifolium pratense) and Zigzag Clover (T. medium) - A Picture of Genomic Similarities and Differences.</title>
        <authorList>
            <person name="Dluhosova J."/>
            <person name="Istvanek J."/>
            <person name="Nedelnik J."/>
            <person name="Repkova J."/>
        </authorList>
    </citation>
    <scope>NUCLEOTIDE SEQUENCE [LARGE SCALE GENOMIC DNA]</scope>
    <source>
        <strain evidence="2">cv. 10/8</strain>
        <tissue evidence="1">Leaf</tissue>
    </source>
</reference>
<comment type="caution">
    <text evidence="1">The sequence shown here is derived from an EMBL/GenBank/DDBJ whole genome shotgun (WGS) entry which is preliminary data.</text>
</comment>
<evidence type="ECO:0000313" key="2">
    <source>
        <dbReference type="Proteomes" id="UP000265520"/>
    </source>
</evidence>
<accession>A0A392TVQ4</accession>
<dbReference type="Proteomes" id="UP000265520">
    <property type="component" value="Unassembled WGS sequence"/>
</dbReference>
<keyword evidence="2" id="KW-1185">Reference proteome</keyword>
<feature type="non-terminal residue" evidence="1">
    <location>
        <position position="40"/>
    </location>
</feature>
<proteinExistence type="predicted"/>
<evidence type="ECO:0000313" key="1">
    <source>
        <dbReference type="EMBL" id="MCI64978.1"/>
    </source>
</evidence>